<dbReference type="Proteomes" id="UP000594836">
    <property type="component" value="Chromosome"/>
</dbReference>
<organism evidence="1 3">
    <name type="scientific">Sphingomonas paucimobilis</name>
    <name type="common">Pseudomonas paucimobilis</name>
    <dbReference type="NCBI Taxonomy" id="13689"/>
    <lineage>
        <taxon>Bacteria</taxon>
        <taxon>Pseudomonadati</taxon>
        <taxon>Pseudomonadota</taxon>
        <taxon>Alphaproteobacteria</taxon>
        <taxon>Sphingomonadales</taxon>
        <taxon>Sphingomonadaceae</taxon>
        <taxon>Sphingomonas</taxon>
    </lineage>
</organism>
<evidence type="ECO:0000313" key="3">
    <source>
        <dbReference type="Proteomes" id="UP000550136"/>
    </source>
</evidence>
<dbReference type="EMBL" id="CP065713">
    <property type="protein sequence ID" value="QPT08299.1"/>
    <property type="molecule type" value="Genomic_DNA"/>
</dbReference>
<evidence type="ECO:0000313" key="1">
    <source>
        <dbReference type="EMBL" id="NNG57508.1"/>
    </source>
</evidence>
<reference evidence="1 3" key="1">
    <citation type="submission" date="2020-05" db="EMBL/GenBank/DDBJ databases">
        <title>Draft Genome Sequences of Sphingomonas sp. Isolated from the International Space Station.</title>
        <authorList>
            <person name="Bijlani S."/>
            <person name="Singh N.K."/>
            <person name="Mason C.E."/>
            <person name="Wang C.C."/>
            <person name="Venkateswaran K."/>
        </authorList>
    </citation>
    <scope>NUCLEOTIDE SEQUENCE [LARGE SCALE GENOMIC DNA]</scope>
    <source>
        <strain evidence="1 3">FKI-L5-BR-P1</strain>
    </source>
</reference>
<reference evidence="2 4" key="2">
    <citation type="submission" date="2020-12" db="EMBL/GenBank/DDBJ databases">
        <title>FDA dAtabase for Regulatory Grade micrObial Sequences (FDA-ARGOS): Supporting development and validation of Infectious Disease Dx tests.</title>
        <authorList>
            <person name="Sproer C."/>
            <person name="Gronow S."/>
            <person name="Severitt S."/>
            <person name="Schroder I."/>
            <person name="Tallon L."/>
            <person name="Sadzewicz L."/>
            <person name="Zhao X."/>
            <person name="Boylan J."/>
            <person name="Ott S."/>
            <person name="Bowen H."/>
            <person name="Vavikolanu K."/>
            <person name="Mehta A."/>
            <person name="Aluvathingal J."/>
            <person name="Nadendla S."/>
            <person name="Lowell S."/>
            <person name="Myers T."/>
            <person name="Yan Y."/>
            <person name="Sichtig H."/>
        </authorList>
    </citation>
    <scope>NUCLEOTIDE SEQUENCE [LARGE SCALE GENOMIC DNA]</scope>
    <source>
        <strain evidence="2 4">FDAARGOS_881</strain>
    </source>
</reference>
<dbReference type="AlphaFoldDB" id="A0A411LHG4"/>
<sequence>MPDIVVNGIRQPAPVLFDTFLPNIPVVAGQYIFADEPQGPVRNQHQCTRKNAVREAGTDKAATEIEAMIKSPEREMAVREYSSVIIANFADPNNPSFQTGEVMRGESWAEAAAAGRDVPQTVVRVPALGMYDRIVAVEHSHPRVGVPDAELNKLPSDTDWGVHDALLSKYGSSKMAPTYAFSHYVIGPDGVMRQYRQDGGRPTRPTSGIVNRC</sequence>
<dbReference type="RefSeq" id="WP_126053105.1">
    <property type="nucleotide sequence ID" value="NZ_AP023323.1"/>
</dbReference>
<dbReference type="Proteomes" id="UP000550136">
    <property type="component" value="Unassembled WGS sequence"/>
</dbReference>
<accession>A0A411LHG4</accession>
<evidence type="ECO:0000313" key="2">
    <source>
        <dbReference type="EMBL" id="QPT08299.1"/>
    </source>
</evidence>
<dbReference type="GeneID" id="78526333"/>
<gene>
    <name evidence="1" type="ORF">HKX06_08985</name>
    <name evidence="2" type="ORF">I6G38_16425</name>
</gene>
<evidence type="ECO:0000313" key="4">
    <source>
        <dbReference type="Proteomes" id="UP000594836"/>
    </source>
</evidence>
<dbReference type="OrthoDB" id="9256300at2"/>
<protein>
    <submittedName>
        <fullName evidence="1">Uncharacterized protein</fullName>
    </submittedName>
</protein>
<name>A0A411LHG4_SPHPI</name>
<dbReference type="EMBL" id="JABEOU010000033">
    <property type="protein sequence ID" value="NNG57508.1"/>
    <property type="molecule type" value="Genomic_DNA"/>
</dbReference>
<proteinExistence type="predicted"/>